<reference evidence="1 2" key="1">
    <citation type="submission" date="2018-07" db="EMBL/GenBank/DDBJ databases">
        <title>Freshwater and sediment microbial communities from various areas in North America, analyzing microbe dynamics in response to fracking.</title>
        <authorList>
            <person name="Lamendella R."/>
        </authorList>
    </citation>
    <scope>NUCLEOTIDE SEQUENCE [LARGE SCALE GENOMIC DNA]</scope>
    <source>
        <strain evidence="1 2">160A</strain>
    </source>
</reference>
<evidence type="ECO:0000313" key="1">
    <source>
        <dbReference type="EMBL" id="RCW30186.1"/>
    </source>
</evidence>
<sequence>MAQLFIIISYGLFVHTHILDDGTRVVHAHFFNKGEMAGNTAPQQNDVPENSGTHHQHTSFSYWFFSNFDHFIKEGSKGFTFYQTCQHLIRSAQNPTFTSVQKEFTSLRAPPVL</sequence>
<evidence type="ECO:0000313" key="2">
    <source>
        <dbReference type="Proteomes" id="UP000252733"/>
    </source>
</evidence>
<keyword evidence="2" id="KW-1185">Reference proteome</keyword>
<proteinExistence type="predicted"/>
<dbReference type="EMBL" id="QPIZ01000023">
    <property type="protein sequence ID" value="RCW30186.1"/>
    <property type="molecule type" value="Genomic_DNA"/>
</dbReference>
<comment type="caution">
    <text evidence="1">The sequence shown here is derived from an EMBL/GenBank/DDBJ whole genome shotgun (WGS) entry which is preliminary data.</text>
</comment>
<organism evidence="1 2">
    <name type="scientific">Marinilabilia salmonicolor</name>
    <dbReference type="NCBI Taxonomy" id="989"/>
    <lineage>
        <taxon>Bacteria</taxon>
        <taxon>Pseudomonadati</taxon>
        <taxon>Bacteroidota</taxon>
        <taxon>Bacteroidia</taxon>
        <taxon>Marinilabiliales</taxon>
        <taxon>Marinilabiliaceae</taxon>
        <taxon>Marinilabilia</taxon>
    </lineage>
</organism>
<dbReference type="AlphaFoldDB" id="A0A368UN28"/>
<accession>A0A368UN28</accession>
<protein>
    <submittedName>
        <fullName evidence="1">Uncharacterized protein</fullName>
    </submittedName>
</protein>
<name>A0A368UN28_9BACT</name>
<dbReference type="Proteomes" id="UP000252733">
    <property type="component" value="Unassembled WGS sequence"/>
</dbReference>
<gene>
    <name evidence="1" type="ORF">DFO77_12311</name>
</gene>